<dbReference type="GO" id="GO:0016987">
    <property type="term" value="F:sigma factor activity"/>
    <property type="evidence" value="ECO:0007669"/>
    <property type="project" value="UniProtKB-KW"/>
</dbReference>
<dbReference type="InterPro" id="IPR013325">
    <property type="entry name" value="RNA_pol_sigma_r2"/>
</dbReference>
<proteinExistence type="inferred from homology"/>
<keyword evidence="3" id="KW-0731">Sigma factor</keyword>
<dbReference type="Proteomes" id="UP000198862">
    <property type="component" value="Unassembled WGS sequence"/>
</dbReference>
<evidence type="ECO:0000259" key="6">
    <source>
        <dbReference type="Pfam" id="PF08281"/>
    </source>
</evidence>
<dbReference type="Pfam" id="PF08281">
    <property type="entry name" value="Sigma70_r4_2"/>
    <property type="match status" value="1"/>
</dbReference>
<evidence type="ECO:0000313" key="8">
    <source>
        <dbReference type="Proteomes" id="UP000198862"/>
    </source>
</evidence>
<dbReference type="CDD" id="cd06171">
    <property type="entry name" value="Sigma70_r4"/>
    <property type="match status" value="1"/>
</dbReference>
<dbReference type="GO" id="GO:0003677">
    <property type="term" value="F:DNA binding"/>
    <property type="evidence" value="ECO:0007669"/>
    <property type="project" value="InterPro"/>
</dbReference>
<evidence type="ECO:0000256" key="3">
    <source>
        <dbReference type="ARBA" id="ARBA00023082"/>
    </source>
</evidence>
<name>A0A1I1TGG3_9GAMM</name>
<reference evidence="7 8" key="1">
    <citation type="submission" date="2016-10" db="EMBL/GenBank/DDBJ databases">
        <authorList>
            <person name="de Groot N.N."/>
        </authorList>
    </citation>
    <scope>NUCLEOTIDE SEQUENCE [LARGE SCALE GENOMIC DNA]</scope>
    <source>
        <strain evidence="7 8">DSM 6059</strain>
    </source>
</reference>
<dbReference type="InterPro" id="IPR007627">
    <property type="entry name" value="RNA_pol_sigma70_r2"/>
</dbReference>
<keyword evidence="2" id="KW-0805">Transcription regulation</keyword>
<comment type="similarity">
    <text evidence="1">Belongs to the sigma-70 factor family. ECF subfamily.</text>
</comment>
<protein>
    <submittedName>
        <fullName evidence="7">RNA polymerase sigma-70 factor, ECF subfamily</fullName>
    </submittedName>
</protein>
<evidence type="ECO:0000259" key="5">
    <source>
        <dbReference type="Pfam" id="PF04542"/>
    </source>
</evidence>
<feature type="domain" description="RNA polymerase sigma factor 70 region 4 type 2" evidence="6">
    <location>
        <begin position="105"/>
        <end position="153"/>
    </location>
</feature>
<sequence>MLNKTQLKALLVKELPRLRRFSYGLTGNKSDADDLVQNLVEKMLRKGMSKDIPALPWFFKICKNLWIDEIRSNQNRKKLLETSINAQDNKQEPGPESDELAHIFTAMEQLNDEQRQLVALVIVEGFSYAEAAQSLDIPIGTVMSRVARARAKLAQLLNTQ</sequence>
<dbReference type="Gene3D" id="1.20.140.160">
    <property type="match status" value="1"/>
</dbReference>
<evidence type="ECO:0000313" key="7">
    <source>
        <dbReference type="EMBL" id="SFD57677.1"/>
    </source>
</evidence>
<dbReference type="EMBL" id="FOLO01000069">
    <property type="protein sequence ID" value="SFD57677.1"/>
    <property type="molecule type" value="Genomic_DNA"/>
</dbReference>
<dbReference type="NCBIfam" id="TIGR02937">
    <property type="entry name" value="sigma70-ECF"/>
    <property type="match status" value="1"/>
</dbReference>
<dbReference type="SUPFAM" id="SSF88946">
    <property type="entry name" value="Sigma2 domain of RNA polymerase sigma factors"/>
    <property type="match status" value="1"/>
</dbReference>
<dbReference type="SUPFAM" id="SSF88659">
    <property type="entry name" value="Sigma3 and sigma4 domains of RNA polymerase sigma factors"/>
    <property type="match status" value="1"/>
</dbReference>
<evidence type="ECO:0000256" key="2">
    <source>
        <dbReference type="ARBA" id="ARBA00023015"/>
    </source>
</evidence>
<evidence type="ECO:0000256" key="4">
    <source>
        <dbReference type="ARBA" id="ARBA00023163"/>
    </source>
</evidence>
<dbReference type="InterPro" id="IPR013249">
    <property type="entry name" value="RNA_pol_sigma70_r4_t2"/>
</dbReference>
<keyword evidence="8" id="KW-1185">Reference proteome</keyword>
<dbReference type="Pfam" id="PF04542">
    <property type="entry name" value="Sigma70_r2"/>
    <property type="match status" value="1"/>
</dbReference>
<dbReference type="OrthoDB" id="9797134at2"/>
<feature type="domain" description="RNA polymerase sigma-70 region 2" evidence="5">
    <location>
        <begin position="13"/>
        <end position="75"/>
    </location>
</feature>
<dbReference type="STRING" id="1123010.SAMN02745724_04887"/>
<keyword evidence="4" id="KW-0804">Transcription</keyword>
<gene>
    <name evidence="7" type="ORF">SAMN02745724_04887</name>
</gene>
<dbReference type="InterPro" id="IPR039425">
    <property type="entry name" value="RNA_pol_sigma-70-like"/>
</dbReference>
<dbReference type="PANTHER" id="PTHR43133">
    <property type="entry name" value="RNA POLYMERASE ECF-TYPE SIGMA FACTO"/>
    <property type="match status" value="1"/>
</dbReference>
<dbReference type="InterPro" id="IPR013324">
    <property type="entry name" value="RNA_pol_sigma_r3/r4-like"/>
</dbReference>
<evidence type="ECO:0000256" key="1">
    <source>
        <dbReference type="ARBA" id="ARBA00010641"/>
    </source>
</evidence>
<dbReference type="InterPro" id="IPR014284">
    <property type="entry name" value="RNA_pol_sigma-70_dom"/>
</dbReference>
<organism evidence="7 8">
    <name type="scientific">Pseudoalteromonas denitrificans DSM 6059</name>
    <dbReference type="NCBI Taxonomy" id="1123010"/>
    <lineage>
        <taxon>Bacteria</taxon>
        <taxon>Pseudomonadati</taxon>
        <taxon>Pseudomonadota</taxon>
        <taxon>Gammaproteobacteria</taxon>
        <taxon>Alteromonadales</taxon>
        <taxon>Pseudoalteromonadaceae</taxon>
        <taxon>Pseudoalteromonas</taxon>
    </lineage>
</organism>
<dbReference type="RefSeq" id="WP_091990984.1">
    <property type="nucleotide sequence ID" value="NZ_FOLO01000069.1"/>
</dbReference>
<dbReference type="AlphaFoldDB" id="A0A1I1TGG3"/>
<dbReference type="PANTHER" id="PTHR43133:SF25">
    <property type="entry name" value="RNA POLYMERASE SIGMA FACTOR RFAY-RELATED"/>
    <property type="match status" value="1"/>
</dbReference>
<accession>A0A1I1TGG3</accession>
<dbReference type="GO" id="GO:0006352">
    <property type="term" value="P:DNA-templated transcription initiation"/>
    <property type="evidence" value="ECO:0007669"/>
    <property type="project" value="InterPro"/>
</dbReference>